<feature type="region of interest" description="Disordered" evidence="2">
    <location>
        <begin position="340"/>
        <end position="438"/>
    </location>
</feature>
<feature type="region of interest" description="Disordered" evidence="2">
    <location>
        <begin position="236"/>
        <end position="269"/>
    </location>
</feature>
<proteinExistence type="predicted"/>
<dbReference type="InterPro" id="IPR025122">
    <property type="entry name" value="DUF4048"/>
</dbReference>
<dbReference type="GeneID" id="30004812"/>
<dbReference type="RefSeq" id="XP_018698037.1">
    <property type="nucleotide sequence ID" value="XM_018832158.1"/>
</dbReference>
<keyword evidence="5" id="KW-1185">Reference proteome</keyword>
<feature type="compositionally biased region" description="Basic and acidic residues" evidence="2">
    <location>
        <begin position="244"/>
        <end position="256"/>
    </location>
</feature>
<feature type="compositionally biased region" description="Basic and acidic residues" evidence="2">
    <location>
        <begin position="362"/>
        <end position="376"/>
    </location>
</feature>
<feature type="domain" description="DUF4048" evidence="3">
    <location>
        <begin position="227"/>
        <end position="451"/>
    </location>
</feature>
<evidence type="ECO:0000313" key="5">
    <source>
        <dbReference type="Proteomes" id="UP000078343"/>
    </source>
</evidence>
<sequence>MEIVSSAASSQPLPPSDSLEPAGHHSGGPPKPTPPLTTSATVPRRHTKGLSLNFPILVPTNVSNSQSPTLGSGVQSPIESAKSSPRLRGAPFRGPDSATEPQDKAKTRGSAEFLTLLAGQERKVLELKEELQRAEADLLVLKKQWAAYEANKKRDEVRQVKKLQPLALGDIVGGEGVVAEDDLDEERRRKRALVERSQTTQPISASNAVSNGLVRKGSKRVFEGGRHTRTLSLLSPTTTRGASKRAEETQNTREDTVNVDGEEFSRPSLSRMPTLDGLISGDALPLGFGKTYKDLAAHRRSLPPVAADLLVKQGKQVYDGVREGLWTFFEDIRQATVGEEGINGTAAQQRPVRPIQKKASRKSSDKQSKINSRESTEAPSPRPMEPSFWKEFGLDTPHKISPRPNETQKTNGHVQQKSSTDSSNTPSLLPDLNDNDDVEDAWDAWESPVSTRGPLIAGMEDIRQKREDGEAGLAWPELERITPSKLTRTVSDLMKEWDSQESQDAPAKTNGLENGQMHILDSPHM</sequence>
<feature type="compositionally biased region" description="Low complexity" evidence="2">
    <location>
        <begin position="1"/>
        <end position="21"/>
    </location>
</feature>
<comment type="caution">
    <text evidence="4">The sequence shown here is derived from an EMBL/GenBank/DDBJ whole genome shotgun (WGS) entry which is preliminary data.</text>
</comment>
<dbReference type="OrthoDB" id="4097086at2759"/>
<gene>
    <name evidence="4" type="ORF">AYL99_00642</name>
</gene>
<dbReference type="Proteomes" id="UP000078343">
    <property type="component" value="Unassembled WGS sequence"/>
</dbReference>
<feature type="compositionally biased region" description="Polar residues" evidence="2">
    <location>
        <begin position="60"/>
        <end position="83"/>
    </location>
</feature>
<dbReference type="EMBL" id="LVYI01000001">
    <property type="protein sequence ID" value="OAP64670.1"/>
    <property type="molecule type" value="Genomic_DNA"/>
</dbReference>
<protein>
    <recommendedName>
        <fullName evidence="3">DUF4048 domain-containing protein</fullName>
    </recommendedName>
</protein>
<name>A0A178ZXV0_9EURO</name>
<feature type="region of interest" description="Disordered" evidence="2">
    <location>
        <begin position="496"/>
        <end position="525"/>
    </location>
</feature>
<feature type="compositionally biased region" description="Polar residues" evidence="2">
    <location>
        <begin position="404"/>
        <end position="425"/>
    </location>
</feature>
<accession>A0A178ZXV0</accession>
<feature type="coiled-coil region" evidence="1">
    <location>
        <begin position="117"/>
        <end position="151"/>
    </location>
</feature>
<evidence type="ECO:0000313" key="4">
    <source>
        <dbReference type="EMBL" id="OAP64670.1"/>
    </source>
</evidence>
<keyword evidence="1" id="KW-0175">Coiled coil</keyword>
<dbReference type="AlphaFoldDB" id="A0A178ZXV0"/>
<organism evidence="4 5">
    <name type="scientific">Fonsecaea erecta</name>
    <dbReference type="NCBI Taxonomy" id="1367422"/>
    <lineage>
        <taxon>Eukaryota</taxon>
        <taxon>Fungi</taxon>
        <taxon>Dikarya</taxon>
        <taxon>Ascomycota</taxon>
        <taxon>Pezizomycotina</taxon>
        <taxon>Eurotiomycetes</taxon>
        <taxon>Chaetothyriomycetidae</taxon>
        <taxon>Chaetothyriales</taxon>
        <taxon>Herpotrichiellaceae</taxon>
        <taxon>Fonsecaea</taxon>
    </lineage>
</organism>
<evidence type="ECO:0000256" key="1">
    <source>
        <dbReference type="SAM" id="Coils"/>
    </source>
</evidence>
<evidence type="ECO:0000259" key="3">
    <source>
        <dbReference type="Pfam" id="PF13257"/>
    </source>
</evidence>
<reference evidence="4 5" key="1">
    <citation type="submission" date="2016-04" db="EMBL/GenBank/DDBJ databases">
        <title>Draft genome of Fonsecaea erecta CBS 125763.</title>
        <authorList>
            <person name="Weiss V.A."/>
            <person name="Vicente V.A."/>
            <person name="Raittz R.T."/>
            <person name="Moreno L.F."/>
            <person name="De Souza E.M."/>
            <person name="Pedrosa F.O."/>
            <person name="Steffens M.B."/>
            <person name="Faoro H."/>
            <person name="Tadra-Sfeir M.Z."/>
            <person name="Najafzadeh M.J."/>
            <person name="Felipe M.S."/>
            <person name="Teixeira M."/>
            <person name="Sun J."/>
            <person name="Xi L."/>
            <person name="Gomes R."/>
            <person name="De Azevedo C.M."/>
            <person name="Salgado C.G."/>
            <person name="Da Silva M.B."/>
            <person name="Nascimento M.F."/>
            <person name="Queiroz-Telles F."/>
            <person name="Attili D.S."/>
            <person name="Gorbushina A."/>
        </authorList>
    </citation>
    <scope>NUCLEOTIDE SEQUENCE [LARGE SCALE GENOMIC DNA]</scope>
    <source>
        <strain evidence="4 5">CBS 125763</strain>
    </source>
</reference>
<feature type="region of interest" description="Disordered" evidence="2">
    <location>
        <begin position="1"/>
        <end position="110"/>
    </location>
</feature>
<dbReference type="Pfam" id="PF13257">
    <property type="entry name" value="DUF4048"/>
    <property type="match status" value="1"/>
</dbReference>
<evidence type="ECO:0000256" key="2">
    <source>
        <dbReference type="SAM" id="MobiDB-lite"/>
    </source>
</evidence>